<reference evidence="2 3" key="1">
    <citation type="submission" date="2016-10" db="EMBL/GenBank/DDBJ databases">
        <authorList>
            <person name="de Groot N.N."/>
        </authorList>
    </citation>
    <scope>NUCLEOTIDE SEQUENCE [LARGE SCALE GENOMIC DNA]</scope>
    <source>
        <strain evidence="2 3">DSM 6793</strain>
    </source>
</reference>
<dbReference type="STRING" id="927664.SAMN05421780_110119"/>
<gene>
    <name evidence="2" type="ORF">SAMN05421780_110119</name>
</gene>
<proteinExistence type="predicted"/>
<feature type="chain" id="PRO_5011784321" evidence="1">
    <location>
        <begin position="19"/>
        <end position="327"/>
    </location>
</feature>
<protein>
    <submittedName>
        <fullName evidence="2">Uncharacterized protein</fullName>
    </submittedName>
</protein>
<dbReference type="AlphaFoldDB" id="A0A1I1MMS3"/>
<name>A0A1I1MMS3_9BACT</name>
<keyword evidence="3" id="KW-1185">Reference proteome</keyword>
<sequence>MKKIILYLLVSACLPAYAQKKKTKAAKPVTVLDYFIRKDKTHSEYMTEGNVAYYIIEANAAKRTFTEKVQWSDCCEGGEYENGNNHFRYDKAANKLILFQEDIGIKVLRVPKMKSRKKKTASTSPTTQEQTPSPIVAIHGSELIRKYVYTDKNVALLLPPPDQKITIQTYQQQYDMVFRQWLNGKVKDVDTSGGAVQEDGYYFINKNTNSLEYLCMDGQISEAECERRKQELAEKNKQDSISIQYFIRKIPIRRTFSLQQIYIDSLDNRVLRDCILVEDQSDTEVVKKYYAYQLGLVRITHMNPQYESEDSESFSMSFTQEVKIDEE</sequence>
<evidence type="ECO:0000256" key="1">
    <source>
        <dbReference type="SAM" id="SignalP"/>
    </source>
</evidence>
<keyword evidence="1" id="KW-0732">Signal</keyword>
<accession>A0A1I1MMS3</accession>
<evidence type="ECO:0000313" key="2">
    <source>
        <dbReference type="EMBL" id="SFC82850.1"/>
    </source>
</evidence>
<evidence type="ECO:0000313" key="3">
    <source>
        <dbReference type="Proteomes" id="UP000199514"/>
    </source>
</evidence>
<dbReference type="RefSeq" id="WP_091515215.1">
    <property type="nucleotide sequence ID" value="NZ_FOLE01000010.1"/>
</dbReference>
<dbReference type="EMBL" id="FOLE01000010">
    <property type="protein sequence ID" value="SFC82850.1"/>
    <property type="molecule type" value="Genomic_DNA"/>
</dbReference>
<dbReference type="Proteomes" id="UP000199514">
    <property type="component" value="Unassembled WGS sequence"/>
</dbReference>
<feature type="signal peptide" evidence="1">
    <location>
        <begin position="1"/>
        <end position="18"/>
    </location>
</feature>
<organism evidence="2 3">
    <name type="scientific">Flexibacter flexilis DSM 6793</name>
    <dbReference type="NCBI Taxonomy" id="927664"/>
    <lineage>
        <taxon>Bacteria</taxon>
        <taxon>Pseudomonadati</taxon>
        <taxon>Bacteroidota</taxon>
        <taxon>Cytophagia</taxon>
        <taxon>Cytophagales</taxon>
        <taxon>Flexibacteraceae</taxon>
        <taxon>Flexibacter</taxon>
    </lineage>
</organism>